<protein>
    <submittedName>
        <fullName evidence="1">Uncharacterized protein</fullName>
    </submittedName>
</protein>
<evidence type="ECO:0000313" key="2">
    <source>
        <dbReference type="Proteomes" id="UP000265520"/>
    </source>
</evidence>
<proteinExistence type="predicted"/>
<reference evidence="1 2" key="1">
    <citation type="journal article" date="2018" name="Front. Plant Sci.">
        <title>Red Clover (Trifolium pratense) and Zigzag Clover (T. medium) - A Picture of Genomic Similarities and Differences.</title>
        <authorList>
            <person name="Dluhosova J."/>
            <person name="Istvanek J."/>
            <person name="Nedelnik J."/>
            <person name="Repkova J."/>
        </authorList>
    </citation>
    <scope>NUCLEOTIDE SEQUENCE [LARGE SCALE GENOMIC DNA]</scope>
    <source>
        <strain evidence="2">cv. 10/8</strain>
        <tissue evidence="1">Leaf</tissue>
    </source>
</reference>
<evidence type="ECO:0000313" key="1">
    <source>
        <dbReference type="EMBL" id="MCI27972.1"/>
    </source>
</evidence>
<dbReference type="EMBL" id="LXQA010162678">
    <property type="protein sequence ID" value="MCI27972.1"/>
    <property type="molecule type" value="Genomic_DNA"/>
</dbReference>
<name>A0A392QVR0_9FABA</name>
<keyword evidence="2" id="KW-1185">Reference proteome</keyword>
<dbReference type="Proteomes" id="UP000265520">
    <property type="component" value="Unassembled WGS sequence"/>
</dbReference>
<organism evidence="1 2">
    <name type="scientific">Trifolium medium</name>
    <dbReference type="NCBI Taxonomy" id="97028"/>
    <lineage>
        <taxon>Eukaryota</taxon>
        <taxon>Viridiplantae</taxon>
        <taxon>Streptophyta</taxon>
        <taxon>Embryophyta</taxon>
        <taxon>Tracheophyta</taxon>
        <taxon>Spermatophyta</taxon>
        <taxon>Magnoliopsida</taxon>
        <taxon>eudicotyledons</taxon>
        <taxon>Gunneridae</taxon>
        <taxon>Pentapetalae</taxon>
        <taxon>rosids</taxon>
        <taxon>fabids</taxon>
        <taxon>Fabales</taxon>
        <taxon>Fabaceae</taxon>
        <taxon>Papilionoideae</taxon>
        <taxon>50 kb inversion clade</taxon>
        <taxon>NPAAA clade</taxon>
        <taxon>Hologalegina</taxon>
        <taxon>IRL clade</taxon>
        <taxon>Trifolieae</taxon>
        <taxon>Trifolium</taxon>
    </lineage>
</organism>
<comment type="caution">
    <text evidence="1">The sequence shown here is derived from an EMBL/GenBank/DDBJ whole genome shotgun (WGS) entry which is preliminary data.</text>
</comment>
<accession>A0A392QVR0</accession>
<sequence length="87" mass="9893">MTCDKGVDETCPPWGKAKGSGGTMVLQEAFNEGQNWSTRRVINRVRNLYRSNSLPPFRLEEHLVNEILARVIVDDPENEAVDQRHLS</sequence>
<dbReference type="AlphaFoldDB" id="A0A392QVR0"/>